<evidence type="ECO:0000313" key="1">
    <source>
        <dbReference type="EnsemblPlants" id="LPERR11G17360.1"/>
    </source>
</evidence>
<evidence type="ECO:0000313" key="2">
    <source>
        <dbReference type="Proteomes" id="UP000032180"/>
    </source>
</evidence>
<accession>A0A0D9XUL1</accession>
<reference evidence="2" key="2">
    <citation type="submission" date="2013-12" db="EMBL/GenBank/DDBJ databases">
        <authorList>
            <person name="Yu Y."/>
            <person name="Lee S."/>
            <person name="de Baynast K."/>
            <person name="Wissotski M."/>
            <person name="Liu L."/>
            <person name="Talag J."/>
            <person name="Goicoechea J."/>
            <person name="Angelova A."/>
            <person name="Jetty R."/>
            <person name="Kudrna D."/>
            <person name="Golser W."/>
            <person name="Rivera L."/>
            <person name="Zhang J."/>
            <person name="Wing R."/>
        </authorList>
    </citation>
    <scope>NUCLEOTIDE SEQUENCE</scope>
</reference>
<dbReference type="EnsemblPlants" id="LPERR11G17360.1">
    <property type="protein sequence ID" value="LPERR11G17360.1"/>
    <property type="gene ID" value="LPERR11G17360"/>
</dbReference>
<keyword evidence="2" id="KW-1185">Reference proteome</keyword>
<dbReference type="Proteomes" id="UP000032180">
    <property type="component" value="Chromosome 11"/>
</dbReference>
<sequence length="95" mass="10014">MDGPSKQRVMVLPLTPIKLIKLVNFSSADVNTRSKPSSTGAKSTEFFITCRRKGFFLLVAGSSRCCAPPGTNDAARILISSSSATAASSLPLQPL</sequence>
<dbReference type="AlphaFoldDB" id="A0A0D9XUL1"/>
<name>A0A0D9XUL1_9ORYZ</name>
<reference evidence="1" key="3">
    <citation type="submission" date="2015-04" db="UniProtKB">
        <authorList>
            <consortium name="EnsemblPlants"/>
        </authorList>
    </citation>
    <scope>IDENTIFICATION</scope>
</reference>
<organism evidence="1 2">
    <name type="scientific">Leersia perrieri</name>
    <dbReference type="NCBI Taxonomy" id="77586"/>
    <lineage>
        <taxon>Eukaryota</taxon>
        <taxon>Viridiplantae</taxon>
        <taxon>Streptophyta</taxon>
        <taxon>Embryophyta</taxon>
        <taxon>Tracheophyta</taxon>
        <taxon>Spermatophyta</taxon>
        <taxon>Magnoliopsida</taxon>
        <taxon>Liliopsida</taxon>
        <taxon>Poales</taxon>
        <taxon>Poaceae</taxon>
        <taxon>BOP clade</taxon>
        <taxon>Oryzoideae</taxon>
        <taxon>Oryzeae</taxon>
        <taxon>Oryzinae</taxon>
        <taxon>Leersia</taxon>
    </lineage>
</organism>
<dbReference type="Gramene" id="LPERR11G17360.1">
    <property type="protein sequence ID" value="LPERR11G17360.1"/>
    <property type="gene ID" value="LPERR11G17360"/>
</dbReference>
<proteinExistence type="predicted"/>
<reference evidence="1 2" key="1">
    <citation type="submission" date="2012-08" db="EMBL/GenBank/DDBJ databases">
        <title>Oryza genome evolution.</title>
        <authorList>
            <person name="Wing R.A."/>
        </authorList>
    </citation>
    <scope>NUCLEOTIDE SEQUENCE</scope>
</reference>
<dbReference type="HOGENOM" id="CLU_2375862_0_0_1"/>
<protein>
    <submittedName>
        <fullName evidence="1">Uncharacterized protein</fullName>
    </submittedName>
</protein>